<feature type="region of interest" description="Disordered" evidence="1">
    <location>
        <begin position="133"/>
        <end position="250"/>
    </location>
</feature>
<dbReference type="PANTHER" id="PTHR21727">
    <property type="entry name" value="PHOSPHORYLATED CTD INTERACTING FACTOR 1"/>
    <property type="match status" value="1"/>
</dbReference>
<feature type="compositionally biased region" description="Low complexity" evidence="1">
    <location>
        <begin position="95"/>
        <end position="106"/>
    </location>
</feature>
<dbReference type="InterPro" id="IPR022035">
    <property type="entry name" value="PCIF1_WW"/>
</dbReference>
<dbReference type="PROSITE" id="PS50020">
    <property type="entry name" value="WW_DOMAIN_2"/>
    <property type="match status" value="1"/>
</dbReference>
<dbReference type="GO" id="GO:0016422">
    <property type="term" value="F:mRNA (2'-O-methyladenosine-N6-)-methyltransferase activity"/>
    <property type="evidence" value="ECO:0007669"/>
    <property type="project" value="InterPro"/>
</dbReference>
<evidence type="ECO:0000259" key="2">
    <source>
        <dbReference type="PROSITE" id="PS50020"/>
    </source>
</evidence>
<dbReference type="Proteomes" id="UP000708208">
    <property type="component" value="Unassembled WGS sequence"/>
</dbReference>
<feature type="domain" description="WW" evidence="2">
    <location>
        <begin position="273"/>
        <end position="307"/>
    </location>
</feature>
<protein>
    <recommendedName>
        <fullName evidence="2">WW domain-containing protein</fullName>
    </recommendedName>
</protein>
<gene>
    <name evidence="3" type="ORF">AFUS01_LOCUS11043</name>
</gene>
<dbReference type="GO" id="GO:0099122">
    <property type="term" value="F:RNA polymerase II C-terminal domain binding"/>
    <property type="evidence" value="ECO:0007669"/>
    <property type="project" value="InterPro"/>
</dbReference>
<dbReference type="CDD" id="cd00201">
    <property type="entry name" value="WW"/>
    <property type="match status" value="1"/>
</dbReference>
<evidence type="ECO:0000313" key="4">
    <source>
        <dbReference type="Proteomes" id="UP000708208"/>
    </source>
</evidence>
<dbReference type="InterPro" id="IPR039881">
    <property type="entry name" value="PCIF1-like"/>
</dbReference>
<sequence length="920" mass="103047">MSSWEPYNATLPIPQSLNLPPVPAIHRGNLNHSIGHPPSSLPPAHHPHSLHHHHHHPHPHGPGPTPSLPSYGLGHNHHAQISHPHQALSPPPPYQHSLPHQLQQQQPLNQISSLPSPVQHSHLQPIHHNQIVGQVQHHAQQQISQTAQTPGHLPGTIGPSSGVPHPHHPLSVHGHPHALHQQHLPAQPSPLPLQHPHGGSPALPSGPGPVHVQSHSHAIQTQIQPFNLKPTNSPNPIAGPLTPSPVPLTPQGAPAVNPFSNGPGAQELDLPNELLQIGWRKFWSKRENRWYFWNCTTGESLWEVPQLPGRPLHGSLAHQAQLGHHAYDPLTDPLGIQCVSGPPVVVGVKRRVSSGENLGSPSIKKFILAGPWDLEIPSNAFVADSATPQKHVLPPHPEIEQLRAQLVAKLRQCYQTACHSRESIDAPKESLNKWFMEQKITDLRGIDPIFPTCENPDGPVSSSMLKEIMNDIPIKVVKSRYTGDARKQLSKYAEACKRTVETRNTSCHEARKVVKWKVEETFTWLRTTPNASYEALQERLAHLKVTCQPHVHAAAKSSVEGICRKISNFSKQYSQQVRDAHFKLLADPQNVKIEAEPEKGKFRCYPTQVGPYQFTETGRLPTVDFLQTDRDHAVLKFKNDAVRISTQYLQKLEQLYRYNCVDDRKFEFFLVRSFCLLKRYNTFCEDFVASQNSQGSLPVPVLESIQRNFGVTFECFASPFNCYFRQYCSAFGDTDGYFGSSGSFFDFYPISGSFQVNPPFSDELIDATINHAEELLAGTRDAMSFMLFLPEVTVEKEDAENPDAECRWLKRLENSRWKRKQITIAAFEHEYRHGALHNVSKSEVNIRSSHPTVVVWLQNETGFEEWRPTDQKVDALIDAYRPGRERERDRQELLAPERQNPHQADKAVAAAAAAATVIST</sequence>
<feature type="compositionally biased region" description="Basic residues" evidence="1">
    <location>
        <begin position="165"/>
        <end position="180"/>
    </location>
</feature>
<keyword evidence="4" id="KW-1185">Reference proteome</keyword>
<proteinExistence type="predicted"/>
<feature type="compositionally biased region" description="Basic residues" evidence="1">
    <location>
        <begin position="45"/>
        <end position="59"/>
    </location>
</feature>
<name>A0A8J2JKG2_9HEXA</name>
<comment type="caution">
    <text evidence="3">The sequence shown here is derived from an EMBL/GenBank/DDBJ whole genome shotgun (WGS) entry which is preliminary data.</text>
</comment>
<organism evidence="3 4">
    <name type="scientific">Allacma fusca</name>
    <dbReference type="NCBI Taxonomy" id="39272"/>
    <lineage>
        <taxon>Eukaryota</taxon>
        <taxon>Metazoa</taxon>
        <taxon>Ecdysozoa</taxon>
        <taxon>Arthropoda</taxon>
        <taxon>Hexapoda</taxon>
        <taxon>Collembola</taxon>
        <taxon>Symphypleona</taxon>
        <taxon>Sminthuridae</taxon>
        <taxon>Allacma</taxon>
    </lineage>
</organism>
<dbReference type="EMBL" id="CAJVCH010083683">
    <property type="protein sequence ID" value="CAG7721855.1"/>
    <property type="molecule type" value="Genomic_DNA"/>
</dbReference>
<feature type="region of interest" description="Disordered" evidence="1">
    <location>
        <begin position="28"/>
        <end position="106"/>
    </location>
</feature>
<dbReference type="PANTHER" id="PTHR21727:SF0">
    <property type="entry name" value="MRNA (2'-O-METHYLADENOSINE-N(6)-)-METHYLTRANSFERASE"/>
    <property type="match status" value="1"/>
</dbReference>
<dbReference type="GO" id="GO:0005634">
    <property type="term" value="C:nucleus"/>
    <property type="evidence" value="ECO:0007669"/>
    <property type="project" value="TreeGrafter"/>
</dbReference>
<dbReference type="AlphaFoldDB" id="A0A8J2JKG2"/>
<dbReference type="Pfam" id="PF12237">
    <property type="entry name" value="PCIF1_WW"/>
    <property type="match status" value="1"/>
</dbReference>
<evidence type="ECO:0000313" key="3">
    <source>
        <dbReference type="EMBL" id="CAG7721855.1"/>
    </source>
</evidence>
<dbReference type="SMART" id="SM00456">
    <property type="entry name" value="WW"/>
    <property type="match status" value="1"/>
</dbReference>
<evidence type="ECO:0000256" key="1">
    <source>
        <dbReference type="SAM" id="MobiDB-lite"/>
    </source>
</evidence>
<dbReference type="OrthoDB" id="193787at2759"/>
<dbReference type="InterPro" id="IPR001202">
    <property type="entry name" value="WW_dom"/>
</dbReference>
<feature type="compositionally biased region" description="Low complexity" evidence="1">
    <location>
        <begin position="195"/>
        <end position="209"/>
    </location>
</feature>
<feature type="compositionally biased region" description="Low complexity" evidence="1">
    <location>
        <begin position="133"/>
        <end position="149"/>
    </location>
</feature>
<feature type="compositionally biased region" description="Polar residues" evidence="1">
    <location>
        <begin position="213"/>
        <end position="235"/>
    </location>
</feature>
<accession>A0A8J2JKG2</accession>
<reference evidence="3" key="1">
    <citation type="submission" date="2021-06" db="EMBL/GenBank/DDBJ databases">
        <authorList>
            <person name="Hodson N. C."/>
            <person name="Mongue J. A."/>
            <person name="Jaron S. K."/>
        </authorList>
    </citation>
    <scope>NUCLEOTIDE SEQUENCE</scope>
</reference>
<dbReference type="Pfam" id="PF00397">
    <property type="entry name" value="WW"/>
    <property type="match status" value="1"/>
</dbReference>